<evidence type="ECO:0000313" key="5">
    <source>
        <dbReference type="Proteomes" id="UP000198929"/>
    </source>
</evidence>
<evidence type="ECO:0008006" key="6">
    <source>
        <dbReference type="Google" id="ProtNLM"/>
    </source>
</evidence>
<dbReference type="STRING" id="1121357.SAMN05661109_00304"/>
<dbReference type="Proteomes" id="UP000198929">
    <property type="component" value="Unassembled WGS sequence"/>
</dbReference>
<sequence length="119" mass="12702">MKLRKSLVAAATALTVATAGTTVALAETPEPEVTAEEKKDKVVTTEPTDGDKDKDTKDDADKGKEGDKKEEPKDGSSKAFGSSIQDQQPEDIKAWISVFTAIITALGAVFAFTQKYLQP</sequence>
<dbReference type="RefSeq" id="WP_092255129.1">
    <property type="nucleotide sequence ID" value="NZ_CP047199.1"/>
</dbReference>
<feature type="region of interest" description="Disordered" evidence="1">
    <location>
        <begin position="25"/>
        <end position="87"/>
    </location>
</feature>
<accession>A0A1H9PD69</accession>
<name>A0A1H9PD69_9CORY</name>
<proteinExistence type="predicted"/>
<keyword evidence="2" id="KW-0812">Transmembrane</keyword>
<feature type="chain" id="PRO_5011692240" description="Secreted protein" evidence="3">
    <location>
        <begin position="27"/>
        <end position="119"/>
    </location>
</feature>
<feature type="transmembrane region" description="Helical" evidence="2">
    <location>
        <begin position="94"/>
        <end position="113"/>
    </location>
</feature>
<organism evidence="4 5">
    <name type="scientific">Corynebacterium cystitidis DSM 20524</name>
    <dbReference type="NCBI Taxonomy" id="1121357"/>
    <lineage>
        <taxon>Bacteria</taxon>
        <taxon>Bacillati</taxon>
        <taxon>Actinomycetota</taxon>
        <taxon>Actinomycetes</taxon>
        <taxon>Mycobacteriales</taxon>
        <taxon>Corynebacteriaceae</taxon>
        <taxon>Corynebacterium</taxon>
    </lineage>
</organism>
<protein>
    <recommendedName>
        <fullName evidence="6">Secreted protein</fullName>
    </recommendedName>
</protein>
<dbReference type="AlphaFoldDB" id="A0A1H9PD69"/>
<keyword evidence="2" id="KW-0472">Membrane</keyword>
<keyword evidence="2" id="KW-1133">Transmembrane helix</keyword>
<evidence type="ECO:0000256" key="1">
    <source>
        <dbReference type="SAM" id="MobiDB-lite"/>
    </source>
</evidence>
<evidence type="ECO:0000256" key="2">
    <source>
        <dbReference type="SAM" id="Phobius"/>
    </source>
</evidence>
<feature type="signal peptide" evidence="3">
    <location>
        <begin position="1"/>
        <end position="26"/>
    </location>
</feature>
<evidence type="ECO:0000313" key="4">
    <source>
        <dbReference type="EMBL" id="SER46214.1"/>
    </source>
</evidence>
<dbReference type="EMBL" id="FOGQ01000001">
    <property type="protein sequence ID" value="SER46214.1"/>
    <property type="molecule type" value="Genomic_DNA"/>
</dbReference>
<reference evidence="5" key="1">
    <citation type="submission" date="2016-10" db="EMBL/GenBank/DDBJ databases">
        <authorList>
            <person name="Varghese N."/>
            <person name="Submissions S."/>
        </authorList>
    </citation>
    <scope>NUCLEOTIDE SEQUENCE [LARGE SCALE GENOMIC DNA]</scope>
    <source>
        <strain evidence="5">DSM 20524</strain>
    </source>
</reference>
<keyword evidence="5" id="KW-1185">Reference proteome</keyword>
<keyword evidence="3" id="KW-0732">Signal</keyword>
<feature type="compositionally biased region" description="Basic and acidic residues" evidence="1">
    <location>
        <begin position="35"/>
        <end position="76"/>
    </location>
</feature>
<gene>
    <name evidence="4" type="ORF">SAMN05661109_00304</name>
</gene>
<evidence type="ECO:0000256" key="3">
    <source>
        <dbReference type="SAM" id="SignalP"/>
    </source>
</evidence>